<dbReference type="EMBL" id="CAJNOO010001807">
    <property type="protein sequence ID" value="CAF1201067.1"/>
    <property type="molecule type" value="Genomic_DNA"/>
</dbReference>
<reference evidence="3" key="1">
    <citation type="submission" date="2021-02" db="EMBL/GenBank/DDBJ databases">
        <authorList>
            <person name="Nowell W R."/>
        </authorList>
    </citation>
    <scope>NUCLEOTIDE SEQUENCE</scope>
</reference>
<evidence type="ECO:0000313" key="8">
    <source>
        <dbReference type="Proteomes" id="UP000663882"/>
    </source>
</evidence>
<dbReference type="EMBL" id="CAJOAX010006521">
    <property type="protein sequence ID" value="CAF3983229.1"/>
    <property type="molecule type" value="Genomic_DNA"/>
</dbReference>
<evidence type="ECO:0000313" key="4">
    <source>
        <dbReference type="EMBL" id="CAF1491503.1"/>
    </source>
</evidence>
<dbReference type="OrthoDB" id="10046545at2759"/>
<sequence length="163" mass="18883">MPINSTLINRNDVHDYYADNFPLPYEDDDVNLDLTNQTYYDDYLINNNQTFNLTNFDVLSLSSIFSFSSPFSYIILILIVYAILTVILLSLSLYKQRQVEMENFYYGDTQEEIEKAKRCLVWKQLLIGKITKGDMEPLLIDTYSNSDGIISESKTATFPLQIV</sequence>
<evidence type="ECO:0000313" key="3">
    <source>
        <dbReference type="EMBL" id="CAF1201067.1"/>
    </source>
</evidence>
<keyword evidence="7" id="KW-1185">Reference proteome</keyword>
<keyword evidence="1" id="KW-0472">Membrane</keyword>
<dbReference type="Proteomes" id="UP000663823">
    <property type="component" value="Unassembled WGS sequence"/>
</dbReference>
<evidence type="ECO:0000256" key="1">
    <source>
        <dbReference type="SAM" id="Phobius"/>
    </source>
</evidence>
<organism evidence="3 8">
    <name type="scientific">Rotaria sordida</name>
    <dbReference type="NCBI Taxonomy" id="392033"/>
    <lineage>
        <taxon>Eukaryota</taxon>
        <taxon>Metazoa</taxon>
        <taxon>Spiralia</taxon>
        <taxon>Gnathifera</taxon>
        <taxon>Rotifera</taxon>
        <taxon>Eurotatoria</taxon>
        <taxon>Bdelloidea</taxon>
        <taxon>Philodinida</taxon>
        <taxon>Philodinidae</taxon>
        <taxon>Rotaria</taxon>
    </lineage>
</organism>
<proteinExistence type="predicted"/>
<dbReference type="EMBL" id="CAJOBE010005708">
    <property type="protein sequence ID" value="CAF3982536.1"/>
    <property type="molecule type" value="Genomic_DNA"/>
</dbReference>
<comment type="caution">
    <text evidence="3">The sequence shown here is derived from an EMBL/GenBank/DDBJ whole genome shotgun (WGS) entry which is preliminary data.</text>
</comment>
<dbReference type="EMBL" id="CAJNOL010002352">
    <property type="protein sequence ID" value="CAF1491503.1"/>
    <property type="molecule type" value="Genomic_DNA"/>
</dbReference>
<protein>
    <submittedName>
        <fullName evidence="3">Uncharacterized protein</fullName>
    </submittedName>
</protein>
<evidence type="ECO:0000313" key="7">
    <source>
        <dbReference type="Proteomes" id="UP000663870"/>
    </source>
</evidence>
<dbReference type="EMBL" id="CAJNOH010001197">
    <property type="protein sequence ID" value="CAF1188693.1"/>
    <property type="molecule type" value="Genomic_DNA"/>
</dbReference>
<evidence type="ECO:0000313" key="5">
    <source>
        <dbReference type="EMBL" id="CAF3982536.1"/>
    </source>
</evidence>
<accession>A0A814WPD2</accession>
<evidence type="ECO:0000313" key="2">
    <source>
        <dbReference type="EMBL" id="CAF1188693.1"/>
    </source>
</evidence>
<gene>
    <name evidence="5" type="ORF">FNK824_LOCUS24945</name>
    <name evidence="4" type="ORF">JXQ802_LOCUS39889</name>
    <name evidence="6" type="ORF">OTI717_LOCUS28065</name>
    <name evidence="2" type="ORF">PYM288_LOCUS24220</name>
    <name evidence="3" type="ORF">RFH988_LOCUS24602</name>
</gene>
<name>A0A814WPD2_9BILA</name>
<dbReference type="Proteomes" id="UP000663874">
    <property type="component" value="Unassembled WGS sequence"/>
</dbReference>
<dbReference type="AlphaFoldDB" id="A0A814WPD2"/>
<dbReference type="Proteomes" id="UP000663882">
    <property type="component" value="Unassembled WGS sequence"/>
</dbReference>
<dbReference type="Proteomes" id="UP000663854">
    <property type="component" value="Unassembled WGS sequence"/>
</dbReference>
<dbReference type="Proteomes" id="UP000663870">
    <property type="component" value="Unassembled WGS sequence"/>
</dbReference>
<keyword evidence="1" id="KW-0812">Transmembrane</keyword>
<evidence type="ECO:0000313" key="6">
    <source>
        <dbReference type="EMBL" id="CAF3983229.1"/>
    </source>
</evidence>
<keyword evidence="1" id="KW-1133">Transmembrane helix</keyword>
<feature type="transmembrane region" description="Helical" evidence="1">
    <location>
        <begin position="71"/>
        <end position="94"/>
    </location>
</feature>